<sequence length="410" mass="44400">MLGLPFVYKSVGWIGGTMVIILFGSIMWRTSILLGRELNGDPRPCHKFDDSPYESSLIPGSSASARMRKPITSFPQIARDAFGEKGCICISSVLYFELFSVLCIFIVSLGDHLHLLIPSISMTSHMIIVAHTLIIPTALLRTPRHLSYLSVVGTVATIAVVLAVVLTCLIDGDKYEEIAISKGRVNDRGHYHDLWISAGLPLALGLVGFTFSGHAVVPSIYCSMKKPQDFEKMVSTTFLVVVGCCILTAVSGYYMFGNEVEDQVTLSLKATAGAKTELAMKMLTWLMILTAFSKFTLAMYPLSRGLEEIVAPHLSKDTAIDITSAAVKIILIALALLVAIFVPSFSFLCSIVGLFSVIIVAVIFPAAAHLKLFGARLSIFEKIVDWLMVIGGSVVAIIGTIATMRSDIGE</sequence>
<feature type="transmembrane region" description="Helical" evidence="7">
    <location>
        <begin position="322"/>
        <end position="345"/>
    </location>
</feature>
<proteinExistence type="predicted"/>
<feature type="transmembrane region" description="Helical" evidence="7">
    <location>
        <begin position="384"/>
        <end position="404"/>
    </location>
</feature>
<feature type="transmembrane region" description="Helical" evidence="7">
    <location>
        <begin position="238"/>
        <end position="256"/>
    </location>
</feature>
<feature type="transmembrane region" description="Helical" evidence="7">
    <location>
        <begin position="115"/>
        <end position="134"/>
    </location>
</feature>
<feature type="transmembrane region" description="Helical" evidence="7">
    <location>
        <begin position="194"/>
        <end position="217"/>
    </location>
</feature>
<comment type="subcellular location">
    <subcellularLocation>
        <location evidence="1">Membrane</location>
        <topology evidence="1">Multi-pass membrane protein</topology>
    </subcellularLocation>
</comment>
<evidence type="ECO:0000256" key="7">
    <source>
        <dbReference type="SAM" id="Phobius"/>
    </source>
</evidence>
<evidence type="ECO:0000256" key="1">
    <source>
        <dbReference type="ARBA" id="ARBA00004141"/>
    </source>
</evidence>
<dbReference type="PANTHER" id="PTHR22950">
    <property type="entry name" value="AMINO ACID TRANSPORTER"/>
    <property type="match status" value="1"/>
</dbReference>
<evidence type="ECO:0000256" key="6">
    <source>
        <dbReference type="ARBA" id="ARBA00023136"/>
    </source>
</evidence>
<accession>A0A6U3QWM1</accession>
<feature type="transmembrane region" description="Helical" evidence="7">
    <location>
        <begin position="146"/>
        <end position="166"/>
    </location>
</feature>
<dbReference type="GO" id="GO:0005774">
    <property type="term" value="C:vacuolar membrane"/>
    <property type="evidence" value="ECO:0007669"/>
    <property type="project" value="TreeGrafter"/>
</dbReference>
<evidence type="ECO:0000313" key="9">
    <source>
        <dbReference type="EMBL" id="CAD9328178.1"/>
    </source>
</evidence>
<dbReference type="GO" id="GO:0015179">
    <property type="term" value="F:L-amino acid transmembrane transporter activity"/>
    <property type="evidence" value="ECO:0007669"/>
    <property type="project" value="TreeGrafter"/>
</dbReference>
<feature type="transmembrane region" description="Helical" evidence="7">
    <location>
        <begin position="282"/>
        <end position="302"/>
    </location>
</feature>
<evidence type="ECO:0000313" key="10">
    <source>
        <dbReference type="EMBL" id="CAD9328179.1"/>
    </source>
</evidence>
<protein>
    <recommendedName>
        <fullName evidence="8">Amino acid transporter transmembrane domain-containing protein</fullName>
    </recommendedName>
</protein>
<keyword evidence="6 7" id="KW-0472">Membrane</keyword>
<feature type="transmembrane region" description="Helical" evidence="7">
    <location>
        <begin position="6"/>
        <end position="28"/>
    </location>
</feature>
<keyword evidence="4" id="KW-0029">Amino-acid transport</keyword>
<dbReference type="PANTHER" id="PTHR22950:SF692">
    <property type="entry name" value="TRANSMEMBRANE AMINO ACID TRANSPORTER FAMILY PROTEIN"/>
    <property type="match status" value="1"/>
</dbReference>
<evidence type="ECO:0000256" key="5">
    <source>
        <dbReference type="ARBA" id="ARBA00022989"/>
    </source>
</evidence>
<keyword evidence="2" id="KW-0813">Transport</keyword>
<feature type="transmembrane region" description="Helical" evidence="7">
    <location>
        <begin position="351"/>
        <end position="372"/>
    </location>
</feature>
<keyword evidence="5 7" id="KW-1133">Transmembrane helix</keyword>
<feature type="domain" description="Amino acid transporter transmembrane" evidence="8">
    <location>
        <begin position="69"/>
        <end position="404"/>
    </location>
</feature>
<dbReference type="AlphaFoldDB" id="A0A6U3QWM1"/>
<dbReference type="EMBL" id="HBGN01015691">
    <property type="protein sequence ID" value="CAD9328179.1"/>
    <property type="molecule type" value="Transcribed_RNA"/>
</dbReference>
<evidence type="ECO:0000256" key="4">
    <source>
        <dbReference type="ARBA" id="ARBA00022970"/>
    </source>
</evidence>
<dbReference type="EMBL" id="HBGN01015690">
    <property type="protein sequence ID" value="CAD9328178.1"/>
    <property type="molecule type" value="Transcribed_RNA"/>
</dbReference>
<dbReference type="Pfam" id="PF01490">
    <property type="entry name" value="Aa_trans"/>
    <property type="match status" value="1"/>
</dbReference>
<evidence type="ECO:0000256" key="2">
    <source>
        <dbReference type="ARBA" id="ARBA00022448"/>
    </source>
</evidence>
<organism evidence="9">
    <name type="scientific">Ditylum brightwellii</name>
    <dbReference type="NCBI Taxonomy" id="49249"/>
    <lineage>
        <taxon>Eukaryota</taxon>
        <taxon>Sar</taxon>
        <taxon>Stramenopiles</taxon>
        <taxon>Ochrophyta</taxon>
        <taxon>Bacillariophyta</taxon>
        <taxon>Mediophyceae</taxon>
        <taxon>Lithodesmiophycidae</taxon>
        <taxon>Lithodesmiales</taxon>
        <taxon>Lithodesmiaceae</taxon>
        <taxon>Ditylum</taxon>
    </lineage>
</organism>
<dbReference type="InterPro" id="IPR013057">
    <property type="entry name" value="AA_transpt_TM"/>
</dbReference>
<keyword evidence="3 7" id="KW-0812">Transmembrane</keyword>
<evidence type="ECO:0000256" key="3">
    <source>
        <dbReference type="ARBA" id="ARBA00022692"/>
    </source>
</evidence>
<evidence type="ECO:0000259" key="8">
    <source>
        <dbReference type="Pfam" id="PF01490"/>
    </source>
</evidence>
<gene>
    <name evidence="9" type="ORF">DBRI1063_LOCUS10077</name>
    <name evidence="10" type="ORF">DBRI1063_LOCUS10078</name>
</gene>
<feature type="transmembrane region" description="Helical" evidence="7">
    <location>
        <begin position="87"/>
        <end position="109"/>
    </location>
</feature>
<reference evidence="9" key="1">
    <citation type="submission" date="2021-01" db="EMBL/GenBank/DDBJ databases">
        <authorList>
            <person name="Corre E."/>
            <person name="Pelletier E."/>
            <person name="Niang G."/>
            <person name="Scheremetjew M."/>
            <person name="Finn R."/>
            <person name="Kale V."/>
            <person name="Holt S."/>
            <person name="Cochrane G."/>
            <person name="Meng A."/>
            <person name="Brown T."/>
            <person name="Cohen L."/>
        </authorList>
    </citation>
    <scope>NUCLEOTIDE SEQUENCE</scope>
    <source>
        <strain evidence="9">Pop2</strain>
    </source>
</reference>
<name>A0A6U3QWM1_9STRA</name>